<dbReference type="InterPro" id="IPR001343">
    <property type="entry name" value="Hemolysn_Ca-bd"/>
</dbReference>
<dbReference type="InterPro" id="IPR011049">
    <property type="entry name" value="Serralysin-like_metalloprot_C"/>
</dbReference>
<proteinExistence type="predicted"/>
<evidence type="ECO:0000256" key="2">
    <source>
        <dbReference type="ARBA" id="ARBA00022525"/>
    </source>
</evidence>
<dbReference type="GO" id="GO:0005509">
    <property type="term" value="F:calcium ion binding"/>
    <property type="evidence" value="ECO:0007669"/>
    <property type="project" value="InterPro"/>
</dbReference>
<dbReference type="EMBL" id="VJZE01000169">
    <property type="protein sequence ID" value="MPY42678.1"/>
    <property type="molecule type" value="Genomic_DNA"/>
</dbReference>
<sequence length="240" mass="24154">MSLRGLTHTLNPCAAASTSGRHACDMSASNDRSSMAMSTRRGLQAAAMTVAAGAALLVPTSPAYAATGVVQANTEFIFVNAAAGDRNSFFINQSGNTITVLDTRATLSAGPGCTLNGDGSVSCPAGNRTIILAAGDQQDQIAQRSHLRASIDAGPGNDNVYGTSATNRQSIAGGEGRDYLSGGSADDVLVGGPGDDILAGGAGDDVLNNVDQNPRDSAQGGDGRDTCTSDPGDQELDCES</sequence>
<evidence type="ECO:0000313" key="5">
    <source>
        <dbReference type="Proteomes" id="UP000326979"/>
    </source>
</evidence>
<dbReference type="AlphaFoldDB" id="A0A5N8W8F1"/>
<dbReference type="Gene3D" id="2.150.10.10">
    <property type="entry name" value="Serralysin-like metalloprotease, C-terminal"/>
    <property type="match status" value="1"/>
</dbReference>
<feature type="region of interest" description="Disordered" evidence="3">
    <location>
        <begin position="151"/>
        <end position="177"/>
    </location>
</feature>
<protein>
    <submittedName>
        <fullName evidence="4">Calcium-binding protein</fullName>
    </submittedName>
</protein>
<dbReference type="PANTHER" id="PTHR38340:SF1">
    <property type="entry name" value="S-LAYER PROTEIN"/>
    <property type="match status" value="1"/>
</dbReference>
<dbReference type="SUPFAM" id="SSF51120">
    <property type="entry name" value="beta-Roll"/>
    <property type="match status" value="1"/>
</dbReference>
<keyword evidence="2" id="KW-0964">Secreted</keyword>
<keyword evidence="5" id="KW-1185">Reference proteome</keyword>
<name>A0A5N8W8F1_9ACTN</name>
<dbReference type="PRINTS" id="PR00313">
    <property type="entry name" value="CABNDNGRPT"/>
</dbReference>
<organism evidence="4 5">
    <name type="scientific">Streptomyces phyllanthi</name>
    <dbReference type="NCBI Taxonomy" id="1803180"/>
    <lineage>
        <taxon>Bacteria</taxon>
        <taxon>Bacillati</taxon>
        <taxon>Actinomycetota</taxon>
        <taxon>Actinomycetes</taxon>
        <taxon>Kitasatosporales</taxon>
        <taxon>Streptomycetaceae</taxon>
        <taxon>Streptomyces</taxon>
    </lineage>
</organism>
<dbReference type="InterPro" id="IPR018511">
    <property type="entry name" value="Hemolysin-typ_Ca-bd_CS"/>
</dbReference>
<dbReference type="PANTHER" id="PTHR38340">
    <property type="entry name" value="S-LAYER PROTEIN"/>
    <property type="match status" value="1"/>
</dbReference>
<dbReference type="Proteomes" id="UP000326979">
    <property type="component" value="Unassembled WGS sequence"/>
</dbReference>
<dbReference type="PROSITE" id="PS00330">
    <property type="entry name" value="HEMOLYSIN_CALCIUM"/>
    <property type="match status" value="1"/>
</dbReference>
<evidence type="ECO:0000313" key="4">
    <source>
        <dbReference type="EMBL" id="MPY42678.1"/>
    </source>
</evidence>
<reference evidence="4 5" key="1">
    <citation type="submission" date="2019-07" db="EMBL/GenBank/DDBJ databases">
        <title>New species of Amycolatopsis and Streptomyces.</title>
        <authorList>
            <person name="Duangmal K."/>
            <person name="Teo W.F.A."/>
            <person name="Lipun K."/>
        </authorList>
    </citation>
    <scope>NUCLEOTIDE SEQUENCE [LARGE SCALE GENOMIC DNA]</scope>
    <source>
        <strain evidence="4 5">TISTR 2346</strain>
    </source>
</reference>
<gene>
    <name evidence="4" type="ORF">FNH04_23085</name>
</gene>
<dbReference type="InterPro" id="IPR050557">
    <property type="entry name" value="RTX_toxin/Mannuronan_C5-epim"/>
</dbReference>
<evidence type="ECO:0000256" key="1">
    <source>
        <dbReference type="ARBA" id="ARBA00004613"/>
    </source>
</evidence>
<dbReference type="OrthoDB" id="4208376at2"/>
<dbReference type="GO" id="GO:0005576">
    <property type="term" value="C:extracellular region"/>
    <property type="evidence" value="ECO:0007669"/>
    <property type="project" value="UniProtKB-SubCell"/>
</dbReference>
<dbReference type="Pfam" id="PF00353">
    <property type="entry name" value="HemolysinCabind"/>
    <property type="match status" value="2"/>
</dbReference>
<comment type="caution">
    <text evidence="4">The sequence shown here is derived from an EMBL/GenBank/DDBJ whole genome shotgun (WGS) entry which is preliminary data.</text>
</comment>
<feature type="region of interest" description="Disordered" evidence="3">
    <location>
        <begin position="199"/>
        <end position="240"/>
    </location>
</feature>
<accession>A0A5N8W8F1</accession>
<comment type="subcellular location">
    <subcellularLocation>
        <location evidence="1">Secreted</location>
    </subcellularLocation>
</comment>
<feature type="compositionally biased region" description="Polar residues" evidence="3">
    <location>
        <begin position="160"/>
        <end position="170"/>
    </location>
</feature>
<evidence type="ECO:0000256" key="3">
    <source>
        <dbReference type="SAM" id="MobiDB-lite"/>
    </source>
</evidence>